<evidence type="ECO:0000313" key="2">
    <source>
        <dbReference type="EMBL" id="RRT45070.1"/>
    </source>
</evidence>
<sequence length="153" mass="16766">MVPQRRVFHVYTSKITSDESLDRQHIGAVYHRGSSQILSTTESHGGDLIILREPDKSEDKAEYEAKENRIGASPAIRWRRPCMRVAVCLSIDQGELVGGHNSVEVDDPKGQGSDDESSGAQLPKSKASARKEVNSEKHDNATEAVLPIANEGM</sequence>
<feature type="region of interest" description="Disordered" evidence="1">
    <location>
        <begin position="98"/>
        <end position="153"/>
    </location>
</feature>
<dbReference type="AlphaFoldDB" id="A0A426Y0C5"/>
<organism evidence="2 3">
    <name type="scientific">Ensete ventricosum</name>
    <name type="common">Abyssinian banana</name>
    <name type="synonym">Musa ensete</name>
    <dbReference type="NCBI Taxonomy" id="4639"/>
    <lineage>
        <taxon>Eukaryota</taxon>
        <taxon>Viridiplantae</taxon>
        <taxon>Streptophyta</taxon>
        <taxon>Embryophyta</taxon>
        <taxon>Tracheophyta</taxon>
        <taxon>Spermatophyta</taxon>
        <taxon>Magnoliopsida</taxon>
        <taxon>Liliopsida</taxon>
        <taxon>Zingiberales</taxon>
        <taxon>Musaceae</taxon>
        <taxon>Ensete</taxon>
    </lineage>
</organism>
<proteinExistence type="predicted"/>
<evidence type="ECO:0000313" key="3">
    <source>
        <dbReference type="Proteomes" id="UP000287651"/>
    </source>
</evidence>
<name>A0A426Y0C5_ENSVE</name>
<evidence type="ECO:0000256" key="1">
    <source>
        <dbReference type="SAM" id="MobiDB-lite"/>
    </source>
</evidence>
<gene>
    <name evidence="2" type="ORF">B296_00027609</name>
</gene>
<accession>A0A426Y0C5</accession>
<protein>
    <submittedName>
        <fullName evidence="2">Uncharacterized protein</fullName>
    </submittedName>
</protein>
<feature type="compositionally biased region" description="Basic and acidic residues" evidence="1">
    <location>
        <begin position="129"/>
        <end position="141"/>
    </location>
</feature>
<dbReference type="EMBL" id="AMZH03016067">
    <property type="protein sequence ID" value="RRT45070.1"/>
    <property type="molecule type" value="Genomic_DNA"/>
</dbReference>
<comment type="caution">
    <text evidence="2">The sequence shown here is derived from an EMBL/GenBank/DDBJ whole genome shotgun (WGS) entry which is preliminary data.</text>
</comment>
<reference evidence="2 3" key="1">
    <citation type="journal article" date="2014" name="Agronomy (Basel)">
        <title>A Draft Genome Sequence for Ensete ventricosum, the Drought-Tolerant Tree Against Hunger.</title>
        <authorList>
            <person name="Harrison J."/>
            <person name="Moore K.A."/>
            <person name="Paszkiewicz K."/>
            <person name="Jones T."/>
            <person name="Grant M."/>
            <person name="Ambacheew D."/>
            <person name="Muzemil S."/>
            <person name="Studholme D.J."/>
        </authorList>
    </citation>
    <scope>NUCLEOTIDE SEQUENCE [LARGE SCALE GENOMIC DNA]</scope>
</reference>
<dbReference type="Proteomes" id="UP000287651">
    <property type="component" value="Unassembled WGS sequence"/>
</dbReference>